<proteinExistence type="predicted"/>
<dbReference type="EC" id="2.4.-.-" evidence="3"/>
<dbReference type="GO" id="GO:1901135">
    <property type="term" value="P:carbohydrate derivative metabolic process"/>
    <property type="evidence" value="ECO:0007669"/>
    <property type="project" value="UniProtKB-ARBA"/>
</dbReference>
<dbReference type="RefSeq" id="WP_308975822.1">
    <property type="nucleotide sequence ID" value="NZ_JAVIDL010000015.1"/>
</dbReference>
<evidence type="ECO:0000259" key="2">
    <source>
        <dbReference type="Pfam" id="PF13439"/>
    </source>
</evidence>
<dbReference type="EMBL" id="JAVIDL010000015">
    <property type="protein sequence ID" value="MDQ8935928.1"/>
    <property type="molecule type" value="Genomic_DNA"/>
</dbReference>
<dbReference type="Proteomes" id="UP001243844">
    <property type="component" value="Unassembled WGS sequence"/>
</dbReference>
<dbReference type="Pfam" id="PF00534">
    <property type="entry name" value="Glycos_transf_1"/>
    <property type="match status" value="1"/>
</dbReference>
<keyword evidence="3" id="KW-0808">Transferase</keyword>
<comment type="caution">
    <text evidence="3">The sequence shown here is derived from an EMBL/GenBank/DDBJ whole genome shotgun (WGS) entry which is preliminary data.</text>
</comment>
<gene>
    <name evidence="3" type="ORF">RFH47_09305</name>
</gene>
<reference evidence="3" key="1">
    <citation type="submission" date="2023-08" db="EMBL/GenBank/DDBJ databases">
        <title>Emergence of clinically-relevant ST2 carbapenem-resistant Acinetobacter baumannii strains in hospital sewages in Zhejiang, East of China.</title>
        <authorList>
            <person name="Kaichao C."/>
            <person name="Zhang R."/>
        </authorList>
    </citation>
    <scope>NUCLEOTIDE SEQUENCE</scope>
    <source>
        <strain evidence="3">M-RB-37</strain>
    </source>
</reference>
<dbReference type="InterPro" id="IPR028098">
    <property type="entry name" value="Glyco_trans_4-like_N"/>
</dbReference>
<name>A0AAW8JAK3_9GAMM</name>
<dbReference type="Gene3D" id="3.40.50.2000">
    <property type="entry name" value="Glycogen Phosphorylase B"/>
    <property type="match status" value="2"/>
</dbReference>
<dbReference type="PANTHER" id="PTHR12526">
    <property type="entry name" value="GLYCOSYLTRANSFERASE"/>
    <property type="match status" value="1"/>
</dbReference>
<evidence type="ECO:0000259" key="1">
    <source>
        <dbReference type="Pfam" id="PF00534"/>
    </source>
</evidence>
<feature type="domain" description="Glycosyl transferase family 1" evidence="1">
    <location>
        <begin position="176"/>
        <end position="329"/>
    </location>
</feature>
<evidence type="ECO:0000313" key="3">
    <source>
        <dbReference type="EMBL" id="MDQ8935928.1"/>
    </source>
</evidence>
<dbReference type="SUPFAM" id="SSF53756">
    <property type="entry name" value="UDP-Glycosyltransferase/glycogen phosphorylase"/>
    <property type="match status" value="1"/>
</dbReference>
<feature type="domain" description="Glycosyltransferase subfamily 4-like N-terminal" evidence="2">
    <location>
        <begin position="13"/>
        <end position="166"/>
    </location>
</feature>
<dbReference type="GO" id="GO:0016757">
    <property type="term" value="F:glycosyltransferase activity"/>
    <property type="evidence" value="ECO:0007669"/>
    <property type="project" value="UniProtKB-KW"/>
</dbReference>
<dbReference type="AlphaFoldDB" id="A0AAW8JAK3"/>
<organism evidence="3 4">
    <name type="scientific">Acinetobacter rudis</name>
    <dbReference type="NCBI Taxonomy" id="632955"/>
    <lineage>
        <taxon>Bacteria</taxon>
        <taxon>Pseudomonadati</taxon>
        <taxon>Pseudomonadota</taxon>
        <taxon>Gammaproteobacteria</taxon>
        <taxon>Moraxellales</taxon>
        <taxon>Moraxellaceae</taxon>
        <taxon>Acinetobacter</taxon>
    </lineage>
</organism>
<dbReference type="Pfam" id="PF13439">
    <property type="entry name" value="Glyco_transf_4"/>
    <property type="match status" value="1"/>
</dbReference>
<dbReference type="PANTHER" id="PTHR12526:SF630">
    <property type="entry name" value="GLYCOSYLTRANSFERASE"/>
    <property type="match status" value="1"/>
</dbReference>
<keyword evidence="3" id="KW-0328">Glycosyltransferase</keyword>
<accession>A0AAW8JAK3</accession>
<dbReference type="InterPro" id="IPR001296">
    <property type="entry name" value="Glyco_trans_1"/>
</dbReference>
<protein>
    <submittedName>
        <fullName evidence="3">Glycosyltransferase</fullName>
        <ecNumber evidence="3">2.4.-.-</ecNumber>
    </submittedName>
</protein>
<sequence>MRILFLVTGLGGGGAENVVVNLADAMYAQGHQVKIAYLTGEVVVRPQQPEIELIYLELEGIASSYKSFAKYHLLLKQFSPDVVHAHMVHANIFARLSRIVKPTKRLICTAHSSNEGGKLRMLAYRLTHRWSDITTNVSMSAAENFQRLGAVPEGGICTVYNGIDLSKFQRKMLGTQQLREQLGIDSQQKIILAVGRLHEAKDYPNLIQSFHLFKSQLVDGSIPKLLIVGEGEQRQHIQHLIEKLDLLNDVQLLGRREDIGQLMSIADYFVLSSSFEGLPTVLIEAQACEVFVVATNCGGASEVMGETGIRVPIKNAQALANALFTAFNMSQQAIDENNVQARQRVENMFSLTHSVQKWLEIYASK</sequence>
<evidence type="ECO:0000313" key="4">
    <source>
        <dbReference type="Proteomes" id="UP001243844"/>
    </source>
</evidence>